<organism evidence="2 3">
    <name type="scientific">Novimethylophilus kurashikiensis</name>
    <dbReference type="NCBI Taxonomy" id="1825523"/>
    <lineage>
        <taxon>Bacteria</taxon>
        <taxon>Pseudomonadati</taxon>
        <taxon>Pseudomonadota</taxon>
        <taxon>Betaproteobacteria</taxon>
        <taxon>Nitrosomonadales</taxon>
        <taxon>Methylophilaceae</taxon>
        <taxon>Novimethylophilus</taxon>
    </lineage>
</organism>
<dbReference type="InterPro" id="IPR002711">
    <property type="entry name" value="HNH"/>
</dbReference>
<dbReference type="Gene3D" id="1.10.30.50">
    <property type="match status" value="1"/>
</dbReference>
<dbReference type="GO" id="GO:0008270">
    <property type="term" value="F:zinc ion binding"/>
    <property type="evidence" value="ECO:0007669"/>
    <property type="project" value="InterPro"/>
</dbReference>
<sequence>MPAQFPRTALNSGIGVSLFSMTGHIRRKLLAAQQGLPTLATLPVCPICGRSIPKAQQDAHHFVPKSKGGKATEMLHRICHRQIHALFTETELARRYNTVEALLAHPEMARFVEWVRTKPNDFYERTHKSQRVRER</sequence>
<dbReference type="Pfam" id="PF01844">
    <property type="entry name" value="HNH"/>
    <property type="match status" value="1"/>
</dbReference>
<gene>
    <name evidence="2" type="ORF">NMK_1148</name>
</gene>
<protein>
    <submittedName>
        <fullName evidence="2">Phosphoribosyl-ATP pyrophosphatase</fullName>
    </submittedName>
</protein>
<dbReference type="GO" id="GO:0004519">
    <property type="term" value="F:endonuclease activity"/>
    <property type="evidence" value="ECO:0007669"/>
    <property type="project" value="InterPro"/>
</dbReference>
<dbReference type="GO" id="GO:0003676">
    <property type="term" value="F:nucleic acid binding"/>
    <property type="evidence" value="ECO:0007669"/>
    <property type="project" value="InterPro"/>
</dbReference>
<dbReference type="EMBL" id="BDOQ01000003">
    <property type="protein sequence ID" value="GBG13597.1"/>
    <property type="molecule type" value="Genomic_DNA"/>
</dbReference>
<proteinExistence type="predicted"/>
<evidence type="ECO:0000259" key="1">
    <source>
        <dbReference type="Pfam" id="PF01844"/>
    </source>
</evidence>
<dbReference type="CDD" id="cd00085">
    <property type="entry name" value="HNHc"/>
    <property type="match status" value="1"/>
</dbReference>
<evidence type="ECO:0000313" key="2">
    <source>
        <dbReference type="EMBL" id="GBG13597.1"/>
    </source>
</evidence>
<reference evidence="2 3" key="1">
    <citation type="journal article" date="2018" name="Environ. Microbiol.">
        <title>Isolation and genomic characterization of Novimethylophilus kurashikiensis gen. nov. sp. nov., a new lanthanide-dependent methylotrophic species of Methylophilaceae.</title>
        <authorList>
            <person name="Lv H."/>
            <person name="Sahin N."/>
            <person name="Tani A."/>
        </authorList>
    </citation>
    <scope>NUCLEOTIDE SEQUENCE [LARGE SCALE GENOMIC DNA]</scope>
    <source>
        <strain evidence="2 3">La2-4</strain>
    </source>
</reference>
<feature type="domain" description="HNH" evidence="1">
    <location>
        <begin position="45"/>
        <end position="85"/>
    </location>
</feature>
<dbReference type="PANTHER" id="PTHR37827:SF1">
    <property type="entry name" value="HNH DOMAIN-CONTAINING PROTEIN"/>
    <property type="match status" value="1"/>
</dbReference>
<dbReference type="AlphaFoldDB" id="A0A2R5F5L1"/>
<name>A0A2R5F5L1_9PROT</name>
<evidence type="ECO:0000313" key="3">
    <source>
        <dbReference type="Proteomes" id="UP000245081"/>
    </source>
</evidence>
<dbReference type="PANTHER" id="PTHR37827">
    <property type="entry name" value="TUDOR DOMAIN-CONTAINING PROTEIN"/>
    <property type="match status" value="1"/>
</dbReference>
<keyword evidence="3" id="KW-1185">Reference proteome</keyword>
<dbReference type="InterPro" id="IPR003615">
    <property type="entry name" value="HNH_nuc"/>
</dbReference>
<comment type="caution">
    <text evidence="2">The sequence shown here is derived from an EMBL/GenBank/DDBJ whole genome shotgun (WGS) entry which is preliminary data.</text>
</comment>
<accession>A0A2R5F5L1</accession>
<dbReference type="Proteomes" id="UP000245081">
    <property type="component" value="Unassembled WGS sequence"/>
</dbReference>